<dbReference type="PROSITE" id="PS00868">
    <property type="entry name" value="CYS_MET_METAB_PP"/>
    <property type="match status" value="1"/>
</dbReference>
<organism evidence="5 6">
    <name type="scientific">Ruminococcus gauvreauii</name>
    <dbReference type="NCBI Taxonomy" id="438033"/>
    <lineage>
        <taxon>Bacteria</taxon>
        <taxon>Bacillati</taxon>
        <taxon>Bacillota</taxon>
        <taxon>Clostridia</taxon>
        <taxon>Eubacteriales</taxon>
        <taxon>Oscillospiraceae</taxon>
        <taxon>Ruminococcus</taxon>
    </lineage>
</organism>
<dbReference type="InterPro" id="IPR000277">
    <property type="entry name" value="Cys/Met-Metab_PyrdxlP-dep_enz"/>
</dbReference>
<dbReference type="InterPro" id="IPR054542">
    <property type="entry name" value="Cys_met_metab_PP"/>
</dbReference>
<dbReference type="PANTHER" id="PTHR11808:SF80">
    <property type="entry name" value="CYSTATHIONINE GAMMA-LYASE"/>
    <property type="match status" value="1"/>
</dbReference>
<keyword evidence="5" id="KW-0032">Aminotransferase</keyword>
<evidence type="ECO:0000256" key="1">
    <source>
        <dbReference type="ARBA" id="ARBA00001933"/>
    </source>
</evidence>
<evidence type="ECO:0000313" key="6">
    <source>
        <dbReference type="Proteomes" id="UP001060164"/>
    </source>
</evidence>
<name>A0ABY5VM44_9FIRM</name>
<reference evidence="5" key="1">
    <citation type="journal article" date="2022" name="Cell">
        <title>Design, construction, and in vivo augmentation of a complex gut microbiome.</title>
        <authorList>
            <person name="Cheng A.G."/>
            <person name="Ho P.Y."/>
            <person name="Aranda-Diaz A."/>
            <person name="Jain S."/>
            <person name="Yu F.B."/>
            <person name="Meng X."/>
            <person name="Wang M."/>
            <person name="Iakiviak M."/>
            <person name="Nagashima K."/>
            <person name="Zhao A."/>
            <person name="Murugkar P."/>
            <person name="Patil A."/>
            <person name="Atabakhsh K."/>
            <person name="Weakley A."/>
            <person name="Yan J."/>
            <person name="Brumbaugh A.R."/>
            <person name="Higginbottom S."/>
            <person name="Dimas A."/>
            <person name="Shiver A.L."/>
            <person name="Deutschbauer A."/>
            <person name="Neff N."/>
            <person name="Sonnenburg J.L."/>
            <person name="Huang K.C."/>
            <person name="Fischbach M.A."/>
        </authorList>
    </citation>
    <scope>NUCLEOTIDE SEQUENCE</scope>
    <source>
        <strain evidence="5">DSM 19829</strain>
    </source>
</reference>
<comment type="cofactor">
    <cofactor evidence="1 4">
        <name>pyridoxal 5'-phosphate</name>
        <dbReference type="ChEBI" id="CHEBI:597326"/>
    </cofactor>
</comment>
<comment type="similarity">
    <text evidence="2 4">Belongs to the trans-sulfuration enzymes family.</text>
</comment>
<keyword evidence="5" id="KW-0808">Transferase</keyword>
<evidence type="ECO:0000256" key="3">
    <source>
        <dbReference type="ARBA" id="ARBA00022898"/>
    </source>
</evidence>
<dbReference type="Gene3D" id="3.90.1150.10">
    <property type="entry name" value="Aspartate Aminotransferase, domain 1"/>
    <property type="match status" value="1"/>
</dbReference>
<dbReference type="PANTHER" id="PTHR11808">
    <property type="entry name" value="TRANS-SULFURATION ENZYME FAMILY MEMBER"/>
    <property type="match status" value="1"/>
</dbReference>
<dbReference type="Gene3D" id="3.40.640.10">
    <property type="entry name" value="Type I PLP-dependent aspartate aminotransferase-like (Major domain)"/>
    <property type="match status" value="1"/>
</dbReference>
<dbReference type="InterPro" id="IPR015422">
    <property type="entry name" value="PyrdxlP-dep_Trfase_small"/>
</dbReference>
<gene>
    <name evidence="5" type="ORF">NQ502_03400</name>
</gene>
<dbReference type="Pfam" id="PF01053">
    <property type="entry name" value="Cys_Met_Meta_PP"/>
    <property type="match status" value="1"/>
</dbReference>
<dbReference type="SUPFAM" id="SSF53383">
    <property type="entry name" value="PLP-dependent transferases"/>
    <property type="match status" value="1"/>
</dbReference>
<evidence type="ECO:0000256" key="2">
    <source>
        <dbReference type="ARBA" id="ARBA00009077"/>
    </source>
</evidence>
<dbReference type="InterPro" id="IPR015421">
    <property type="entry name" value="PyrdxlP-dep_Trfase_major"/>
</dbReference>
<dbReference type="CDD" id="cd00614">
    <property type="entry name" value="CGS_like"/>
    <property type="match status" value="1"/>
</dbReference>
<evidence type="ECO:0000313" key="5">
    <source>
        <dbReference type="EMBL" id="UWP61347.1"/>
    </source>
</evidence>
<keyword evidence="3 4" id="KW-0663">Pyridoxal phosphate</keyword>
<dbReference type="Proteomes" id="UP001060164">
    <property type="component" value="Chromosome"/>
</dbReference>
<accession>A0ABY5VM44</accession>
<dbReference type="PIRSF" id="PIRSF001434">
    <property type="entry name" value="CGS"/>
    <property type="match status" value="1"/>
</dbReference>
<dbReference type="EMBL" id="CP102290">
    <property type="protein sequence ID" value="UWP61347.1"/>
    <property type="molecule type" value="Genomic_DNA"/>
</dbReference>
<dbReference type="GO" id="GO:0008483">
    <property type="term" value="F:transaminase activity"/>
    <property type="evidence" value="ECO:0007669"/>
    <property type="project" value="UniProtKB-KW"/>
</dbReference>
<proteinExistence type="inferred from homology"/>
<protein>
    <submittedName>
        <fullName evidence="5">PLP-dependent aspartate aminotransferase family protein</fullName>
    </submittedName>
</protein>
<sequence>MLILERAGEDEKSYLNAVTPPIFMNSLHVFDTFEEYHDVDVFEKNQFYYGRASNPTTSIAEEKIAELEHGSRAVMFSSGMAAASAAILAVCEAGSHIICMKDVYQPVKRFLNFYCIPKLHMKVTYLKGTDLNEMEAAIRKDTALIILESPATFIYTVVDLRAIAELAGRHRVKTYIDNTYCTPLFQKPLDYGIDIVMHTLTKYLGGHSDLMGGVLVSKDEELMRRIMNQIREWLGGVIGPMESWLVIRGMRTLDLRMRRHQETAQAVAEYLEGHPKVKRVYYPGLKSHPQFELIQKQQSGSSGLMSLELNAPADDSLRFVDALKLFRKGCSWGGFESLAMVPLYYLEQEELDFLNIERGLIRMHCGLEGTENLLEDLQQALEVIGN</sequence>
<keyword evidence="6" id="KW-1185">Reference proteome</keyword>
<dbReference type="InterPro" id="IPR015424">
    <property type="entry name" value="PyrdxlP-dep_Trfase"/>
</dbReference>
<evidence type="ECO:0000256" key="4">
    <source>
        <dbReference type="RuleBase" id="RU362118"/>
    </source>
</evidence>